<keyword evidence="2" id="KW-1185">Reference proteome</keyword>
<comment type="caution">
    <text evidence="1">The sequence shown here is derived from an EMBL/GenBank/DDBJ whole genome shotgun (WGS) entry which is preliminary data.</text>
</comment>
<evidence type="ECO:0000313" key="1">
    <source>
        <dbReference type="EMBL" id="MCH7400095.1"/>
    </source>
</evidence>
<protein>
    <submittedName>
        <fullName evidence="1">DNA repair protein RadA</fullName>
    </submittedName>
</protein>
<reference evidence="1" key="1">
    <citation type="submission" date="2022-03" db="EMBL/GenBank/DDBJ databases">
        <title>De novo assembled genomes of Belliella spp. (Cyclobacteriaceae) strains.</title>
        <authorList>
            <person name="Szabo A."/>
            <person name="Korponai K."/>
            <person name="Felfoldi T."/>
        </authorList>
    </citation>
    <scope>NUCLEOTIDE SEQUENCE</scope>
    <source>
        <strain evidence="1">DSM 107340</strain>
    </source>
</reference>
<dbReference type="RefSeq" id="WP_241276588.1">
    <property type="nucleotide sequence ID" value="NZ_JAKZGS010000028.1"/>
</dbReference>
<gene>
    <name evidence="1" type="ORF">MM236_19020</name>
</gene>
<dbReference type="Gene3D" id="3.40.50.300">
    <property type="entry name" value="P-loop containing nucleotide triphosphate hydrolases"/>
    <property type="match status" value="1"/>
</dbReference>
<dbReference type="Proteomes" id="UP001165488">
    <property type="component" value="Unassembled WGS sequence"/>
</dbReference>
<name>A0ABS9UUK5_9BACT</name>
<proteinExistence type="predicted"/>
<dbReference type="EMBL" id="JAKZGS010000028">
    <property type="protein sequence ID" value="MCH7400095.1"/>
    <property type="molecule type" value="Genomic_DNA"/>
</dbReference>
<sequence length="211" mass="24269">MSGDRLKRALTVNDILNKKYELLDFKGDWYDAFDQPEGRGLWFVWGNSGNGKTSFLLQMMKEFARLGKRMLMNSLEEGAGHTIHKALLREGMSVLNRKLLIVNESMEQLDIRLSKRKSPEIVFIDSFQYARMSFWEWVGFLEKHPDKLIVVISQADGKKPMGRPAVSTMYHASLKIWVEGYKAFSKGRYIGQNGGTYTIYEKGAKLYHGTE</sequence>
<dbReference type="SUPFAM" id="SSF52540">
    <property type="entry name" value="P-loop containing nucleoside triphosphate hydrolases"/>
    <property type="match status" value="1"/>
</dbReference>
<organism evidence="1 2">
    <name type="scientific">Belliella calami</name>
    <dbReference type="NCBI Taxonomy" id="2923436"/>
    <lineage>
        <taxon>Bacteria</taxon>
        <taxon>Pseudomonadati</taxon>
        <taxon>Bacteroidota</taxon>
        <taxon>Cytophagia</taxon>
        <taxon>Cytophagales</taxon>
        <taxon>Cyclobacteriaceae</taxon>
        <taxon>Belliella</taxon>
    </lineage>
</organism>
<accession>A0ABS9UUK5</accession>
<dbReference type="InterPro" id="IPR027417">
    <property type="entry name" value="P-loop_NTPase"/>
</dbReference>
<evidence type="ECO:0000313" key="2">
    <source>
        <dbReference type="Proteomes" id="UP001165488"/>
    </source>
</evidence>